<dbReference type="EMBL" id="JBHRTE010000063">
    <property type="protein sequence ID" value="MFC3169417.1"/>
    <property type="molecule type" value="Genomic_DNA"/>
</dbReference>
<organism evidence="2 3">
    <name type="scientific">Paracoccus fontiphilus</name>
    <dbReference type="NCBI Taxonomy" id="1815556"/>
    <lineage>
        <taxon>Bacteria</taxon>
        <taxon>Pseudomonadati</taxon>
        <taxon>Pseudomonadota</taxon>
        <taxon>Alphaproteobacteria</taxon>
        <taxon>Rhodobacterales</taxon>
        <taxon>Paracoccaceae</taxon>
        <taxon>Paracoccus</taxon>
    </lineage>
</organism>
<evidence type="ECO:0000313" key="3">
    <source>
        <dbReference type="Proteomes" id="UP001595557"/>
    </source>
</evidence>
<comment type="caution">
    <text evidence="2">The sequence shown here is derived from an EMBL/GenBank/DDBJ whole genome shotgun (WGS) entry which is preliminary data.</text>
</comment>
<accession>A0ABV7IL46</accession>
<feature type="domain" description="FRG" evidence="1">
    <location>
        <begin position="26"/>
        <end position="120"/>
    </location>
</feature>
<dbReference type="InterPro" id="IPR014966">
    <property type="entry name" value="FRG-dom"/>
</dbReference>
<proteinExistence type="predicted"/>
<protein>
    <submittedName>
        <fullName evidence="2">FRG domain-containing protein</fullName>
    </submittedName>
</protein>
<sequence length="307" mass="35326">MNKANKVNEVIDVPSFLVRIYDTNQKQGIQCYRGEGNKKWDLKPSVMRGLRSDAEKNIISELILEAPDEFHRDTTMFQKLVRAQHYGLPTRLLDVSLNPLVALFFACHDPDQSHRDGKVIILDFEPPRIKFADSDAVSILCNLTNLSDSEKQTIDFLISDSKKKGLSIEAMNDLVNGRPEIDRLIQFIRMEKGFFRKQIDARDLKRYYFVHPPKSNRRIVAQSGAFVVAGLLGYKNIERAVSFRTTIVDIGADYKKDILRQLDRININQRTLFPEIEFTSKYIKRKWDANTKPSSSDDSLLDPDVML</sequence>
<dbReference type="RefSeq" id="WP_207471326.1">
    <property type="nucleotide sequence ID" value="NZ_JAFNAW010000067.1"/>
</dbReference>
<dbReference type="Pfam" id="PF08867">
    <property type="entry name" value="FRG"/>
    <property type="match status" value="1"/>
</dbReference>
<reference evidence="3" key="1">
    <citation type="journal article" date="2019" name="Int. J. Syst. Evol. Microbiol.">
        <title>The Global Catalogue of Microorganisms (GCM) 10K type strain sequencing project: providing services to taxonomists for standard genome sequencing and annotation.</title>
        <authorList>
            <consortium name="The Broad Institute Genomics Platform"/>
            <consortium name="The Broad Institute Genome Sequencing Center for Infectious Disease"/>
            <person name="Wu L."/>
            <person name="Ma J."/>
        </authorList>
    </citation>
    <scope>NUCLEOTIDE SEQUENCE [LARGE SCALE GENOMIC DNA]</scope>
    <source>
        <strain evidence="3">KCTC 52239</strain>
    </source>
</reference>
<gene>
    <name evidence="2" type="ORF">ACFOD7_15290</name>
</gene>
<keyword evidence="3" id="KW-1185">Reference proteome</keyword>
<name>A0ABV7IL46_9RHOB</name>
<dbReference type="SMART" id="SM00901">
    <property type="entry name" value="FRG"/>
    <property type="match status" value="1"/>
</dbReference>
<dbReference type="Proteomes" id="UP001595557">
    <property type="component" value="Unassembled WGS sequence"/>
</dbReference>
<evidence type="ECO:0000313" key="2">
    <source>
        <dbReference type="EMBL" id="MFC3169417.1"/>
    </source>
</evidence>
<evidence type="ECO:0000259" key="1">
    <source>
        <dbReference type="SMART" id="SM00901"/>
    </source>
</evidence>